<dbReference type="PROSITE" id="PS50405">
    <property type="entry name" value="GST_CTER"/>
    <property type="match status" value="1"/>
</dbReference>
<dbReference type="Gene3D" id="3.40.30.10">
    <property type="entry name" value="Glutaredoxin"/>
    <property type="match status" value="1"/>
</dbReference>
<dbReference type="InterPro" id="IPR036282">
    <property type="entry name" value="Glutathione-S-Trfase_C_sf"/>
</dbReference>
<name>A0A7R9M800_9ACAR</name>
<evidence type="ECO:0000256" key="2">
    <source>
        <dbReference type="RuleBase" id="RU003494"/>
    </source>
</evidence>
<dbReference type="EMBL" id="OC924104">
    <property type="protein sequence ID" value="CAD7655297.1"/>
    <property type="molecule type" value="Genomic_DNA"/>
</dbReference>
<dbReference type="SUPFAM" id="SSF47616">
    <property type="entry name" value="GST C-terminal domain-like"/>
    <property type="match status" value="1"/>
</dbReference>
<dbReference type="GO" id="GO:0004364">
    <property type="term" value="F:glutathione transferase activity"/>
    <property type="evidence" value="ECO:0007669"/>
    <property type="project" value="TreeGrafter"/>
</dbReference>
<evidence type="ECO:0000313" key="5">
    <source>
        <dbReference type="EMBL" id="CAD7655297.1"/>
    </source>
</evidence>
<proteinExistence type="inferred from homology"/>
<protein>
    <recommendedName>
        <fullName evidence="7">Glutathione S-transferase</fullName>
    </recommendedName>
</protein>
<dbReference type="GO" id="GO:0006749">
    <property type="term" value="P:glutathione metabolic process"/>
    <property type="evidence" value="ECO:0007669"/>
    <property type="project" value="TreeGrafter"/>
</dbReference>
<feature type="domain" description="GST C-terminal" evidence="4">
    <location>
        <begin position="68"/>
        <end position="185"/>
    </location>
</feature>
<keyword evidence="6" id="KW-1185">Reference proteome</keyword>
<organism evidence="5">
    <name type="scientific">Oppiella nova</name>
    <dbReference type="NCBI Taxonomy" id="334625"/>
    <lineage>
        <taxon>Eukaryota</taxon>
        <taxon>Metazoa</taxon>
        <taxon>Ecdysozoa</taxon>
        <taxon>Arthropoda</taxon>
        <taxon>Chelicerata</taxon>
        <taxon>Arachnida</taxon>
        <taxon>Acari</taxon>
        <taxon>Acariformes</taxon>
        <taxon>Sarcoptiformes</taxon>
        <taxon>Oribatida</taxon>
        <taxon>Brachypylina</taxon>
        <taxon>Oppioidea</taxon>
        <taxon>Oppiidae</taxon>
        <taxon>Oppiella</taxon>
    </lineage>
</organism>
<evidence type="ECO:0000259" key="3">
    <source>
        <dbReference type="PROSITE" id="PS50404"/>
    </source>
</evidence>
<gene>
    <name evidence="5" type="ORF">ONB1V03_LOCUS11940</name>
</gene>
<dbReference type="Gene3D" id="1.20.1050.10">
    <property type="match status" value="1"/>
</dbReference>
<dbReference type="PANTHER" id="PTHR43969:SF9">
    <property type="entry name" value="GLUTATHIONE S TRANSFERASE D10, ISOFORM A-RELATED"/>
    <property type="match status" value="1"/>
</dbReference>
<feature type="domain" description="GST N-terminal" evidence="3">
    <location>
        <begin position="1"/>
        <end position="62"/>
    </location>
</feature>
<evidence type="ECO:0008006" key="7">
    <source>
        <dbReference type="Google" id="ProtNLM"/>
    </source>
</evidence>
<dbReference type="SUPFAM" id="SSF52833">
    <property type="entry name" value="Thioredoxin-like"/>
    <property type="match status" value="1"/>
</dbReference>
<dbReference type="PANTHER" id="PTHR43969">
    <property type="entry name" value="GLUTATHIONE S TRANSFERASE D10, ISOFORM A-RELATED"/>
    <property type="match status" value="1"/>
</dbReference>
<dbReference type="InterPro" id="IPR004045">
    <property type="entry name" value="Glutathione_S-Trfase_N"/>
</dbReference>
<comment type="similarity">
    <text evidence="2">Belongs to the GST superfamily.</text>
</comment>
<evidence type="ECO:0000313" key="6">
    <source>
        <dbReference type="Proteomes" id="UP000728032"/>
    </source>
</evidence>
<dbReference type="Pfam" id="PF00043">
    <property type="entry name" value="GST_C"/>
    <property type="match status" value="1"/>
</dbReference>
<dbReference type="OrthoDB" id="2309723at2759"/>
<comment type="subunit">
    <text evidence="1">Homodimer.</text>
</comment>
<dbReference type="Pfam" id="PF02798">
    <property type="entry name" value="GST_N"/>
    <property type="match status" value="1"/>
</dbReference>
<dbReference type="InterPro" id="IPR036249">
    <property type="entry name" value="Thioredoxin-like_sf"/>
</dbReference>
<dbReference type="EMBL" id="CAJPVJ010009279">
    <property type="protein sequence ID" value="CAG2172484.1"/>
    <property type="molecule type" value="Genomic_DNA"/>
</dbReference>
<dbReference type="InterPro" id="IPR004046">
    <property type="entry name" value="GST_C"/>
</dbReference>
<evidence type="ECO:0000256" key="1">
    <source>
        <dbReference type="ARBA" id="ARBA00011738"/>
    </source>
</evidence>
<dbReference type="Proteomes" id="UP000728032">
    <property type="component" value="Unassembled WGS sequence"/>
</dbReference>
<dbReference type="PROSITE" id="PS50404">
    <property type="entry name" value="GST_NTER"/>
    <property type="match status" value="1"/>
</dbReference>
<sequence length="185" mass="21739">MTIRQLKLNANLKHIDLTEGQQFKPEFFKSFAYRSLLSNNGLVIWESRAIIQYLCNHYTTDSGLYPICAKKRAFVDFYINIDFGLGTTIDKFLFCKFEKCVDTPPDEMTKFKEVLQVLDQLIGDKAYLTGNELTIADRSLLATTVYIKWCEIIDFNDFPNLQRWDSWLMSELPYYKEINDIPREN</sequence>
<reference evidence="5" key="1">
    <citation type="submission" date="2020-11" db="EMBL/GenBank/DDBJ databases">
        <authorList>
            <person name="Tran Van P."/>
        </authorList>
    </citation>
    <scope>NUCLEOTIDE SEQUENCE</scope>
</reference>
<dbReference type="AlphaFoldDB" id="A0A7R9M800"/>
<dbReference type="InterPro" id="IPR010987">
    <property type="entry name" value="Glutathione-S-Trfase_C-like"/>
</dbReference>
<evidence type="ECO:0000259" key="4">
    <source>
        <dbReference type="PROSITE" id="PS50405"/>
    </source>
</evidence>
<accession>A0A7R9M800</accession>
<feature type="non-terminal residue" evidence="5">
    <location>
        <position position="185"/>
    </location>
</feature>